<evidence type="ECO:0000313" key="4">
    <source>
        <dbReference type="EMBL" id="KAJ5198272.1"/>
    </source>
</evidence>
<evidence type="ECO:0000256" key="1">
    <source>
        <dbReference type="ARBA" id="ARBA00006484"/>
    </source>
</evidence>
<gene>
    <name evidence="4" type="ORF">N7498_007389</name>
</gene>
<dbReference type="Gene3D" id="3.40.50.720">
    <property type="entry name" value="NAD(P)-binding Rossmann-like Domain"/>
    <property type="match status" value="1"/>
</dbReference>
<dbReference type="Proteomes" id="UP001150904">
    <property type="component" value="Unassembled WGS sequence"/>
</dbReference>
<evidence type="ECO:0000256" key="3">
    <source>
        <dbReference type="ARBA" id="ARBA00023002"/>
    </source>
</evidence>
<dbReference type="GeneID" id="83181752"/>
<dbReference type="OrthoDB" id="2962696at2759"/>
<dbReference type="Pfam" id="PF13561">
    <property type="entry name" value="adh_short_C2"/>
    <property type="match status" value="1"/>
</dbReference>
<dbReference type="SUPFAM" id="SSF51735">
    <property type="entry name" value="NAD(P)-binding Rossmann-fold domains"/>
    <property type="match status" value="1"/>
</dbReference>
<dbReference type="GO" id="GO:0016491">
    <property type="term" value="F:oxidoreductase activity"/>
    <property type="evidence" value="ECO:0007669"/>
    <property type="project" value="UniProtKB-KW"/>
</dbReference>
<dbReference type="AlphaFoldDB" id="A0A9W9JKT6"/>
<evidence type="ECO:0000313" key="5">
    <source>
        <dbReference type="Proteomes" id="UP001150904"/>
    </source>
</evidence>
<protein>
    <submittedName>
        <fullName evidence="4">Short chain dehydrogenase/reductase family</fullName>
    </submittedName>
</protein>
<reference evidence="4" key="1">
    <citation type="submission" date="2022-12" db="EMBL/GenBank/DDBJ databases">
        <authorList>
            <person name="Petersen C."/>
        </authorList>
    </citation>
    <scope>NUCLEOTIDE SEQUENCE</scope>
    <source>
        <strain evidence="4">IBT 15544</strain>
    </source>
</reference>
<comment type="caution">
    <text evidence="4">The sequence shown here is derived from an EMBL/GenBank/DDBJ whole genome shotgun (WGS) entry which is preliminary data.</text>
</comment>
<proteinExistence type="inferred from homology"/>
<evidence type="ECO:0000256" key="2">
    <source>
        <dbReference type="ARBA" id="ARBA00022857"/>
    </source>
</evidence>
<name>A0A9W9JKT6_9EURO</name>
<accession>A0A9W9JKT6</accession>
<keyword evidence="5" id="KW-1185">Reference proteome</keyword>
<keyword evidence="3" id="KW-0560">Oxidoreductase</keyword>
<dbReference type="RefSeq" id="XP_058306700.1">
    <property type="nucleotide sequence ID" value="XM_058454451.1"/>
</dbReference>
<organism evidence="4 5">
    <name type="scientific">Penicillium cinerascens</name>
    <dbReference type="NCBI Taxonomy" id="70096"/>
    <lineage>
        <taxon>Eukaryota</taxon>
        <taxon>Fungi</taxon>
        <taxon>Dikarya</taxon>
        <taxon>Ascomycota</taxon>
        <taxon>Pezizomycotina</taxon>
        <taxon>Eurotiomycetes</taxon>
        <taxon>Eurotiomycetidae</taxon>
        <taxon>Eurotiales</taxon>
        <taxon>Aspergillaceae</taxon>
        <taxon>Penicillium</taxon>
    </lineage>
</organism>
<dbReference type="PANTHER" id="PTHR43618:SF18">
    <property type="entry name" value="SHORT CHAIN DEHYDROGENASE_REDUCTASE FAMILY (AFU_ORTHOLOGUE AFUA_5G12480)"/>
    <property type="match status" value="1"/>
</dbReference>
<dbReference type="CDD" id="cd05233">
    <property type="entry name" value="SDR_c"/>
    <property type="match status" value="1"/>
</dbReference>
<dbReference type="PANTHER" id="PTHR43618">
    <property type="entry name" value="7-ALPHA-HYDROXYSTEROID DEHYDROGENASE"/>
    <property type="match status" value="1"/>
</dbReference>
<sequence length="296" mass="31577">MTSKLTAKELFNVNEMVFVVTGGGSGLGEMMALALDANGAARVFVLGRRKSSLEKVATKAVNKTIIPIVCDVSSKDDLETAVKAVTRQTPFVNVVIACSGVTGPMTVPPPRKADQSLSSIQQDLWNTSFQQSQKAMDINVLGAFYTFVAFLHLLEAGNIHPSSRGKRDFIQSQFITISSLASFNRAENVGYAYMASKAGLVHLTKSLATGFARHGIRTNSIAPGLYLTEMTEYFAEGNDITKLGSLSKDYIPMTRSGSAEDIAGAVLFLTSRAGAFVNGTILVSDGGQLSIEPASY</sequence>
<dbReference type="InterPro" id="IPR052178">
    <property type="entry name" value="Sec_Metab_Biosynth_SDR"/>
</dbReference>
<keyword evidence="2" id="KW-0521">NADP</keyword>
<dbReference type="InterPro" id="IPR036291">
    <property type="entry name" value="NAD(P)-bd_dom_sf"/>
</dbReference>
<dbReference type="PRINTS" id="PR00081">
    <property type="entry name" value="GDHRDH"/>
</dbReference>
<dbReference type="InterPro" id="IPR002347">
    <property type="entry name" value="SDR_fam"/>
</dbReference>
<dbReference type="EMBL" id="JAPQKR010000014">
    <property type="protein sequence ID" value="KAJ5198272.1"/>
    <property type="molecule type" value="Genomic_DNA"/>
</dbReference>
<reference evidence="4" key="2">
    <citation type="journal article" date="2023" name="IMA Fungus">
        <title>Comparative genomic study of the Penicillium genus elucidates a diverse pangenome and 15 lateral gene transfer events.</title>
        <authorList>
            <person name="Petersen C."/>
            <person name="Sorensen T."/>
            <person name="Nielsen M.R."/>
            <person name="Sondergaard T.E."/>
            <person name="Sorensen J.L."/>
            <person name="Fitzpatrick D.A."/>
            <person name="Frisvad J.C."/>
            <person name="Nielsen K.L."/>
        </authorList>
    </citation>
    <scope>NUCLEOTIDE SEQUENCE</scope>
    <source>
        <strain evidence="4">IBT 15544</strain>
    </source>
</reference>
<comment type="similarity">
    <text evidence="1">Belongs to the short-chain dehydrogenases/reductases (SDR) family.</text>
</comment>